<feature type="transmembrane region" description="Helical" evidence="1">
    <location>
        <begin position="32"/>
        <end position="58"/>
    </location>
</feature>
<dbReference type="GO" id="GO:0038022">
    <property type="term" value="F:G protein-coupled olfactory receptor activity"/>
    <property type="evidence" value="ECO:0007669"/>
    <property type="project" value="TreeGrafter"/>
</dbReference>
<keyword evidence="1" id="KW-1133">Transmembrane helix</keyword>
<dbReference type="Pfam" id="PF10326">
    <property type="entry name" value="7TM_GPCR_Str"/>
    <property type="match status" value="1"/>
</dbReference>
<dbReference type="OMA" id="ISIAMYP"/>
<evidence type="ECO:0000256" key="1">
    <source>
        <dbReference type="SAM" id="Phobius"/>
    </source>
</evidence>
<evidence type="ECO:0000313" key="2">
    <source>
        <dbReference type="EMBL" id="EFO86577.1"/>
    </source>
</evidence>
<dbReference type="SUPFAM" id="SSF81321">
    <property type="entry name" value="Family A G protein-coupled receptor-like"/>
    <property type="match status" value="1"/>
</dbReference>
<feature type="transmembrane region" description="Helical" evidence="1">
    <location>
        <begin position="70"/>
        <end position="90"/>
    </location>
</feature>
<evidence type="ECO:0000313" key="3">
    <source>
        <dbReference type="Proteomes" id="UP000008281"/>
    </source>
</evidence>
<reference evidence="2" key="1">
    <citation type="submission" date="2007-07" db="EMBL/GenBank/DDBJ databases">
        <title>PCAP assembly of the Caenorhabditis remanei genome.</title>
        <authorList>
            <consortium name="The Caenorhabditis remanei Sequencing Consortium"/>
            <person name="Wilson R.K."/>
        </authorList>
    </citation>
    <scope>NUCLEOTIDE SEQUENCE [LARGE SCALE GENOMIC DNA]</scope>
    <source>
        <strain evidence="2">PB4641</strain>
    </source>
</reference>
<dbReference type="PANTHER" id="PTHR22943">
    <property type="entry name" value="7-TRANSMEMBRANE DOMAIN RECEPTOR C.ELEGANS"/>
    <property type="match status" value="1"/>
</dbReference>
<dbReference type="EMBL" id="DS268419">
    <property type="protein sequence ID" value="EFO86577.1"/>
    <property type="molecule type" value="Genomic_DNA"/>
</dbReference>
<dbReference type="eggNOG" id="ENOG502TGJD">
    <property type="taxonomic scope" value="Eukaryota"/>
</dbReference>
<dbReference type="GO" id="GO:0042048">
    <property type="term" value="P:olfactory behavior"/>
    <property type="evidence" value="ECO:0007669"/>
    <property type="project" value="TreeGrafter"/>
</dbReference>
<dbReference type="GO" id="GO:0005886">
    <property type="term" value="C:plasma membrane"/>
    <property type="evidence" value="ECO:0007669"/>
    <property type="project" value="TreeGrafter"/>
</dbReference>
<organism evidence="3">
    <name type="scientific">Caenorhabditis remanei</name>
    <name type="common">Caenorhabditis vulgaris</name>
    <dbReference type="NCBI Taxonomy" id="31234"/>
    <lineage>
        <taxon>Eukaryota</taxon>
        <taxon>Metazoa</taxon>
        <taxon>Ecdysozoa</taxon>
        <taxon>Nematoda</taxon>
        <taxon>Chromadorea</taxon>
        <taxon>Rhabditida</taxon>
        <taxon>Rhabditina</taxon>
        <taxon>Rhabditomorpha</taxon>
        <taxon>Rhabditoidea</taxon>
        <taxon>Rhabditidae</taxon>
        <taxon>Peloderinae</taxon>
        <taxon>Caenorhabditis</taxon>
    </lineage>
</organism>
<dbReference type="InParanoid" id="E3LYM6"/>
<dbReference type="InterPro" id="IPR019428">
    <property type="entry name" value="7TM_GPCR_serpentine_rcpt_Str"/>
</dbReference>
<keyword evidence="1" id="KW-0472">Membrane</keyword>
<sequence length="113" mass="12925">MLYFGLKGYETMKGLMKVTSVSQKYKNLQSQLFNALVFQTIIPVFLMHIPATTIYFSIFINSSTEILGELLNISIAMYPALNPLPTIFIVKSYKQAVTGKYENLWFVVVEQDE</sequence>
<dbReference type="PANTHER" id="PTHR22943:SF100">
    <property type="entry name" value="SEVEN TM RECEPTOR"/>
    <property type="match status" value="1"/>
</dbReference>
<accession>E3LYM6</accession>
<dbReference type="AlphaFoldDB" id="E3LYM6"/>
<dbReference type="OrthoDB" id="5856951at2759"/>
<gene>
    <name evidence="2" type="ORF">CRE_04878</name>
</gene>
<keyword evidence="3" id="KW-1185">Reference proteome</keyword>
<dbReference type="HOGENOM" id="CLU_036335_8_0_1"/>
<name>E3LYM6_CAERE</name>
<dbReference type="Proteomes" id="UP000008281">
    <property type="component" value="Unassembled WGS sequence"/>
</dbReference>
<keyword evidence="1" id="KW-0812">Transmembrane</keyword>
<proteinExistence type="predicted"/>
<protein>
    <submittedName>
        <fullName evidence="2">Uncharacterized protein</fullName>
    </submittedName>
</protein>